<dbReference type="GO" id="GO:0008270">
    <property type="term" value="F:zinc ion binding"/>
    <property type="evidence" value="ECO:0007669"/>
    <property type="project" value="InterPro"/>
</dbReference>
<dbReference type="CDD" id="cd12148">
    <property type="entry name" value="fungal_TF_MHR"/>
    <property type="match status" value="1"/>
</dbReference>
<keyword evidence="6" id="KW-0804">Transcription</keyword>
<keyword evidence="7" id="KW-0539">Nucleus</keyword>
<comment type="subcellular location">
    <subcellularLocation>
        <location evidence="1">Nucleus</location>
    </subcellularLocation>
</comment>
<dbReference type="PANTHER" id="PTHR47782:SF12">
    <property type="entry name" value="ZN(II)2CYS6 TRANSCRIPTION FACTOR (EUROFUNG)"/>
    <property type="match status" value="1"/>
</dbReference>
<name>A0A1L7XT09_9HELO</name>
<keyword evidence="2" id="KW-0479">Metal-binding</keyword>
<evidence type="ECO:0000256" key="7">
    <source>
        <dbReference type="ARBA" id="ARBA00023242"/>
    </source>
</evidence>
<keyword evidence="4" id="KW-0805">Transcription regulation</keyword>
<evidence type="ECO:0000256" key="3">
    <source>
        <dbReference type="ARBA" id="ARBA00022833"/>
    </source>
</evidence>
<dbReference type="EMBL" id="FJOG01000052">
    <property type="protein sequence ID" value="CZR68186.1"/>
    <property type="molecule type" value="Genomic_DNA"/>
</dbReference>
<dbReference type="SMART" id="SM00906">
    <property type="entry name" value="Fungal_trans"/>
    <property type="match status" value="1"/>
</dbReference>
<sequence>MLSTTSGRTLRFFGSSSVFVLTVQLATQVFDDAALFKPPDPFPPFSVVEKGINDPSSMVVTRVSRPSKEMLSTLIAHYVSTMNTLYPFIDESLIPSDLGTYLSDQQHEPAMKGRLFGKSAYQFFRIAMMCAVACANKSRHKPHLVAVDDDFYAKGLKYVEAVTSEVSGESLQALLLLILYCLFHPRKGDIWKLLDYACRLSVELGYHTELPLDQESSRDIALRRSTFWSLYTIERIVGQIFGRPSDLPEQIITTDYPGILAAGSPTDQASVQVFSAAHHYRLVYLRSEIYREIYLPTNPPHHDLEWRWDFDMQRGVSFHDRLSIPASPLASFVSIFGPTRCAAHGFRKLSLCLPTHSDLSEHNQGSRRHGAGIYPMTIMSAHYIYLAGMTIMAYAQLSIEGRVQILSPLTQGSLERITQAIDYSDIWKISSACLALLTWCTTTWEGMRGMQDMYRKMSEKLLPELARRGMA</sequence>
<evidence type="ECO:0000256" key="4">
    <source>
        <dbReference type="ARBA" id="ARBA00023015"/>
    </source>
</evidence>
<dbReference type="PANTHER" id="PTHR47782">
    <property type="entry name" value="ZN(II)2CYS6 TRANSCRIPTION FACTOR (EUROFUNG)-RELATED"/>
    <property type="match status" value="1"/>
</dbReference>
<reference evidence="9 10" key="1">
    <citation type="submission" date="2016-03" db="EMBL/GenBank/DDBJ databases">
        <authorList>
            <person name="Ploux O."/>
        </authorList>
    </citation>
    <scope>NUCLEOTIDE SEQUENCE [LARGE SCALE GENOMIC DNA]</scope>
    <source>
        <strain evidence="9 10">UAMH 11012</strain>
    </source>
</reference>
<evidence type="ECO:0000256" key="5">
    <source>
        <dbReference type="ARBA" id="ARBA00023125"/>
    </source>
</evidence>
<evidence type="ECO:0000256" key="1">
    <source>
        <dbReference type="ARBA" id="ARBA00004123"/>
    </source>
</evidence>
<evidence type="ECO:0000313" key="10">
    <source>
        <dbReference type="Proteomes" id="UP000184330"/>
    </source>
</evidence>
<keyword evidence="10" id="KW-1185">Reference proteome</keyword>
<proteinExistence type="predicted"/>
<dbReference type="Pfam" id="PF04082">
    <property type="entry name" value="Fungal_trans"/>
    <property type="match status" value="1"/>
</dbReference>
<evidence type="ECO:0000313" key="9">
    <source>
        <dbReference type="EMBL" id="CZR68186.1"/>
    </source>
</evidence>
<dbReference type="STRING" id="576137.A0A1L7XT09"/>
<dbReference type="AlphaFoldDB" id="A0A1L7XT09"/>
<dbReference type="OrthoDB" id="25921at2759"/>
<dbReference type="GO" id="GO:0005634">
    <property type="term" value="C:nucleus"/>
    <property type="evidence" value="ECO:0007669"/>
    <property type="project" value="UniProtKB-SubCell"/>
</dbReference>
<dbReference type="GO" id="GO:0043565">
    <property type="term" value="F:sequence-specific DNA binding"/>
    <property type="evidence" value="ECO:0007669"/>
    <property type="project" value="TreeGrafter"/>
</dbReference>
<gene>
    <name evidence="9" type="ORF">PAC_18085</name>
</gene>
<protein>
    <recommendedName>
        <fullName evidence="8">Xylanolytic transcriptional activator regulatory domain-containing protein</fullName>
    </recommendedName>
</protein>
<dbReference type="GO" id="GO:0000981">
    <property type="term" value="F:DNA-binding transcription factor activity, RNA polymerase II-specific"/>
    <property type="evidence" value="ECO:0007669"/>
    <property type="project" value="TreeGrafter"/>
</dbReference>
<keyword evidence="5" id="KW-0238">DNA-binding</keyword>
<dbReference type="InterPro" id="IPR052202">
    <property type="entry name" value="Yeast_MetPath_Reg"/>
</dbReference>
<organism evidence="9 10">
    <name type="scientific">Phialocephala subalpina</name>
    <dbReference type="NCBI Taxonomy" id="576137"/>
    <lineage>
        <taxon>Eukaryota</taxon>
        <taxon>Fungi</taxon>
        <taxon>Dikarya</taxon>
        <taxon>Ascomycota</taxon>
        <taxon>Pezizomycotina</taxon>
        <taxon>Leotiomycetes</taxon>
        <taxon>Helotiales</taxon>
        <taxon>Mollisiaceae</taxon>
        <taxon>Phialocephala</taxon>
        <taxon>Phialocephala fortinii species complex</taxon>
    </lineage>
</organism>
<accession>A0A1L7XT09</accession>
<dbReference type="GO" id="GO:0006351">
    <property type="term" value="P:DNA-templated transcription"/>
    <property type="evidence" value="ECO:0007669"/>
    <property type="project" value="InterPro"/>
</dbReference>
<feature type="domain" description="Xylanolytic transcriptional activator regulatory" evidence="8">
    <location>
        <begin position="190"/>
        <end position="263"/>
    </location>
</feature>
<evidence type="ECO:0000256" key="2">
    <source>
        <dbReference type="ARBA" id="ARBA00022723"/>
    </source>
</evidence>
<keyword evidence="3" id="KW-0862">Zinc</keyword>
<dbReference type="Proteomes" id="UP000184330">
    <property type="component" value="Unassembled WGS sequence"/>
</dbReference>
<dbReference type="GO" id="GO:0045944">
    <property type="term" value="P:positive regulation of transcription by RNA polymerase II"/>
    <property type="evidence" value="ECO:0007669"/>
    <property type="project" value="TreeGrafter"/>
</dbReference>
<evidence type="ECO:0000259" key="8">
    <source>
        <dbReference type="SMART" id="SM00906"/>
    </source>
</evidence>
<evidence type="ECO:0000256" key="6">
    <source>
        <dbReference type="ARBA" id="ARBA00023163"/>
    </source>
</evidence>
<dbReference type="InterPro" id="IPR007219">
    <property type="entry name" value="XnlR_reg_dom"/>
</dbReference>